<evidence type="ECO:0000256" key="5">
    <source>
        <dbReference type="SAM" id="Coils"/>
    </source>
</evidence>
<name>A0A1I1D7F9_9RHOB</name>
<dbReference type="FunFam" id="1.10.287.950:FF:000001">
    <property type="entry name" value="Methyl-accepting chemotaxis sensory transducer"/>
    <property type="match status" value="1"/>
</dbReference>
<dbReference type="CDD" id="cd06225">
    <property type="entry name" value="HAMP"/>
    <property type="match status" value="1"/>
</dbReference>
<dbReference type="Pfam" id="PF08448">
    <property type="entry name" value="PAS_4"/>
    <property type="match status" value="1"/>
</dbReference>
<dbReference type="PROSITE" id="PS50113">
    <property type="entry name" value="PAC"/>
    <property type="match status" value="1"/>
</dbReference>
<dbReference type="InterPro" id="IPR035965">
    <property type="entry name" value="PAS-like_dom_sf"/>
</dbReference>
<evidence type="ECO:0000259" key="8">
    <source>
        <dbReference type="PROSITE" id="PS50113"/>
    </source>
</evidence>
<dbReference type="SMART" id="SM00304">
    <property type="entry name" value="HAMP"/>
    <property type="match status" value="2"/>
</dbReference>
<feature type="transmembrane region" description="Helical" evidence="6">
    <location>
        <begin position="12"/>
        <end position="34"/>
    </location>
</feature>
<dbReference type="AlphaFoldDB" id="A0A1I1D7F9"/>
<keyword evidence="2" id="KW-0145">Chemotaxis</keyword>
<comment type="similarity">
    <text evidence="3">Belongs to the methyl-accepting chemotaxis (MCP) protein family.</text>
</comment>
<dbReference type="GO" id="GO:0006935">
    <property type="term" value="P:chemotaxis"/>
    <property type="evidence" value="ECO:0007669"/>
    <property type="project" value="UniProtKB-KW"/>
</dbReference>
<dbReference type="Pfam" id="PF00672">
    <property type="entry name" value="HAMP"/>
    <property type="match status" value="1"/>
</dbReference>
<proteinExistence type="inferred from homology"/>
<dbReference type="InterPro" id="IPR000700">
    <property type="entry name" value="PAS-assoc_C"/>
</dbReference>
<comment type="subcellular location">
    <subcellularLocation>
        <location evidence="1">Membrane</location>
    </subcellularLocation>
</comment>
<dbReference type="SMART" id="SM00283">
    <property type="entry name" value="MA"/>
    <property type="match status" value="1"/>
</dbReference>
<dbReference type="RefSeq" id="WP_093358305.1">
    <property type="nucleotide sequence ID" value="NZ_FOLG01000001.1"/>
</dbReference>
<dbReference type="SUPFAM" id="SSF158472">
    <property type="entry name" value="HAMP domain-like"/>
    <property type="match status" value="1"/>
</dbReference>
<accession>A0A1I1D7F9</accession>
<evidence type="ECO:0000256" key="1">
    <source>
        <dbReference type="ARBA" id="ARBA00004370"/>
    </source>
</evidence>
<dbReference type="SUPFAM" id="SSF58104">
    <property type="entry name" value="Methyl-accepting chemotaxis protein (MCP) signaling domain"/>
    <property type="match status" value="1"/>
</dbReference>
<dbReference type="InterPro" id="IPR000014">
    <property type="entry name" value="PAS"/>
</dbReference>
<keyword evidence="4" id="KW-0807">Transducer</keyword>
<keyword evidence="6" id="KW-0472">Membrane</keyword>
<dbReference type="Pfam" id="PF13426">
    <property type="entry name" value="PAS_9"/>
    <property type="match status" value="1"/>
</dbReference>
<evidence type="ECO:0000256" key="4">
    <source>
        <dbReference type="PROSITE-ProRule" id="PRU00284"/>
    </source>
</evidence>
<sequence>MAFLRNVRLSIKLPLIMALLGSVAISVTAVLGWMDMRRQSVDRATSQLSFATRARGDDIEAFFEKVAAQVDIQAGTMTTRKALRTLGLGFRYIDNSNPGAAVRKLYVDRNPYRAGSREDLIDAGDASQYSQNHAQFHGQFLEFMRRNDFLDTMLIDPDGNIIYSVMKGEDFGTNVLSNPDVPGVREAYQAALAKGEDEVVISDFQHYGPMGDTLVAFAAETLNGPNEKPFGVFVALLPIAPIDAILNESNGLPDQTQIYLVGPDGALRNNPGISSNLRAFETSVGTPAARSALKGSAGVVQQASLTGQPALAAYDTVSVGGSDWAIVGEEPLEALHAASTEYISDVALQTSALLVLICGIGWAASREISRPLGRVRDAMSSVRDGDLERDIPDTGRSDDVGDIAKTLASFRERLLDAKTLEQENIRNSAALSGCSAAMMMTDRELRIVYINETLRKIVTDHADQFRGVCPEFEPEALIGQSMDIFHKDPERVRLMIEDPERLPMTADIVVGNVNFALTVSAITDRDGTYLGNVVEWTDVTEQRLQNALLKAIESHFVTAHIASDGRIMTSNRTFGDLVGREASEIEGANAFDMIEIEVDGPDTPDVAGALNGGRPVNGTFRLAARDGAEKWVEGGFTPVLDGRGTATRILFVASDTTEAVLQLHRAAEARERMEAAQSHVVEALRTGLNGLADGNLTVAIEQAFAPQYEQLRSDFNASVSRLEDAIALVVANAASIRSETNDINSAAEDLSRRTEKQAATLEETAAALDELTTSVKSAADGATLAKKIVDEARKDAEKSGDVVQQAVVAMGEISSSSEQISKIIGVIDDIAFQTNLLALNAGVEAARAGEAGRGFAVVASEVRALAQRSSAAAREIADLISASGENVGRGVALVGQTGDALKKIFETVNDIANHVSEIAVSAQEQSTGLAEINTAVNQLDQVTQQNAAMFEQTSAASNALSREAQVLNDTMTRFRIRSTGPALATPEATEKPVRDRAAPIVRARVSGQALAVALPAEEEDWEEF</sequence>
<protein>
    <submittedName>
        <fullName evidence="10">Methyl-accepting chemotaxis sensory transducer with Pas/Pac sensor</fullName>
    </submittedName>
</protein>
<dbReference type="PROSITE" id="PS50111">
    <property type="entry name" value="CHEMOTAXIS_TRANSDUC_2"/>
    <property type="match status" value="1"/>
</dbReference>
<keyword evidence="6" id="KW-1133">Transmembrane helix</keyword>
<dbReference type="CDD" id="cd11386">
    <property type="entry name" value="MCP_signal"/>
    <property type="match status" value="1"/>
</dbReference>
<feature type="domain" description="HAMP" evidence="9">
    <location>
        <begin position="675"/>
        <end position="727"/>
    </location>
</feature>
<evidence type="ECO:0000259" key="9">
    <source>
        <dbReference type="PROSITE" id="PS50885"/>
    </source>
</evidence>
<dbReference type="NCBIfam" id="TIGR00229">
    <property type="entry name" value="sensory_box"/>
    <property type="match status" value="1"/>
</dbReference>
<keyword evidence="11" id="KW-1185">Reference proteome</keyword>
<evidence type="ECO:0000256" key="2">
    <source>
        <dbReference type="ARBA" id="ARBA00022500"/>
    </source>
</evidence>
<dbReference type="Pfam" id="PF00015">
    <property type="entry name" value="MCPsignal"/>
    <property type="match status" value="1"/>
</dbReference>
<evidence type="ECO:0000256" key="6">
    <source>
        <dbReference type="SAM" id="Phobius"/>
    </source>
</evidence>
<dbReference type="PROSITE" id="PS50885">
    <property type="entry name" value="HAMP"/>
    <property type="match status" value="2"/>
</dbReference>
<dbReference type="STRING" id="441112.SAMN04488094_10138"/>
<dbReference type="PANTHER" id="PTHR43531:SF11">
    <property type="entry name" value="METHYL-ACCEPTING CHEMOTAXIS PROTEIN 3"/>
    <property type="match status" value="1"/>
</dbReference>
<dbReference type="SMART" id="SM00086">
    <property type="entry name" value="PAC"/>
    <property type="match status" value="1"/>
</dbReference>
<reference evidence="10 11" key="1">
    <citation type="submission" date="2016-10" db="EMBL/GenBank/DDBJ databases">
        <authorList>
            <person name="de Groot N.N."/>
        </authorList>
    </citation>
    <scope>NUCLEOTIDE SEQUENCE [LARGE SCALE GENOMIC DNA]</scope>
    <source>
        <strain evidence="10 11">DSM 19548</strain>
    </source>
</reference>
<feature type="domain" description="PAC" evidence="8">
    <location>
        <begin position="616"/>
        <end position="668"/>
    </location>
</feature>
<dbReference type="GO" id="GO:0007165">
    <property type="term" value="P:signal transduction"/>
    <property type="evidence" value="ECO:0007669"/>
    <property type="project" value="UniProtKB-KW"/>
</dbReference>
<dbReference type="Gene3D" id="3.30.450.20">
    <property type="entry name" value="PAS domain"/>
    <property type="match status" value="2"/>
</dbReference>
<dbReference type="Gene3D" id="6.10.340.10">
    <property type="match status" value="1"/>
</dbReference>
<evidence type="ECO:0000313" key="10">
    <source>
        <dbReference type="EMBL" id="SFB70744.1"/>
    </source>
</evidence>
<dbReference type="InterPro" id="IPR004089">
    <property type="entry name" value="MCPsignal_dom"/>
</dbReference>
<keyword evidence="6" id="KW-0812">Transmembrane</keyword>
<feature type="coiled-coil region" evidence="5">
    <location>
        <begin position="744"/>
        <end position="771"/>
    </location>
</feature>
<dbReference type="PANTHER" id="PTHR43531">
    <property type="entry name" value="PROTEIN ICFG"/>
    <property type="match status" value="1"/>
</dbReference>
<feature type="domain" description="HAMP" evidence="9">
    <location>
        <begin position="366"/>
        <end position="419"/>
    </location>
</feature>
<evidence type="ECO:0000259" key="7">
    <source>
        <dbReference type="PROSITE" id="PS50111"/>
    </source>
</evidence>
<feature type="domain" description="Methyl-accepting transducer" evidence="7">
    <location>
        <begin position="732"/>
        <end position="961"/>
    </location>
</feature>
<dbReference type="EMBL" id="FOLG01000001">
    <property type="protein sequence ID" value="SFB70744.1"/>
    <property type="molecule type" value="Genomic_DNA"/>
</dbReference>
<dbReference type="SUPFAM" id="SSF55785">
    <property type="entry name" value="PYP-like sensor domain (PAS domain)"/>
    <property type="match status" value="1"/>
</dbReference>
<dbReference type="InterPro" id="IPR013656">
    <property type="entry name" value="PAS_4"/>
</dbReference>
<dbReference type="GO" id="GO:0016020">
    <property type="term" value="C:membrane"/>
    <property type="evidence" value="ECO:0007669"/>
    <property type="project" value="UniProtKB-SubCell"/>
</dbReference>
<organism evidence="10 11">
    <name type="scientific">Tropicimonas isoalkanivorans</name>
    <dbReference type="NCBI Taxonomy" id="441112"/>
    <lineage>
        <taxon>Bacteria</taxon>
        <taxon>Pseudomonadati</taxon>
        <taxon>Pseudomonadota</taxon>
        <taxon>Alphaproteobacteria</taxon>
        <taxon>Rhodobacterales</taxon>
        <taxon>Roseobacteraceae</taxon>
        <taxon>Tropicimonas</taxon>
    </lineage>
</organism>
<dbReference type="InterPro" id="IPR051310">
    <property type="entry name" value="MCP_chemotaxis"/>
</dbReference>
<dbReference type="InterPro" id="IPR003660">
    <property type="entry name" value="HAMP_dom"/>
</dbReference>
<dbReference type="CDD" id="cd00130">
    <property type="entry name" value="PAS"/>
    <property type="match status" value="1"/>
</dbReference>
<dbReference type="OrthoDB" id="354287at2"/>
<evidence type="ECO:0000256" key="3">
    <source>
        <dbReference type="ARBA" id="ARBA00029447"/>
    </source>
</evidence>
<dbReference type="InterPro" id="IPR001610">
    <property type="entry name" value="PAC"/>
</dbReference>
<gene>
    <name evidence="10" type="ORF">SAMN04488094_10138</name>
</gene>
<evidence type="ECO:0000313" key="11">
    <source>
        <dbReference type="Proteomes" id="UP000198728"/>
    </source>
</evidence>
<dbReference type="Gene3D" id="1.10.287.950">
    <property type="entry name" value="Methyl-accepting chemotaxis protein"/>
    <property type="match status" value="1"/>
</dbReference>
<keyword evidence="5" id="KW-0175">Coiled coil</keyword>
<dbReference type="Proteomes" id="UP000198728">
    <property type="component" value="Unassembled WGS sequence"/>
</dbReference>